<dbReference type="GO" id="GO:0005576">
    <property type="term" value="C:extracellular region"/>
    <property type="evidence" value="ECO:0007669"/>
    <property type="project" value="UniProtKB-SubCell"/>
</dbReference>
<keyword evidence="3" id="KW-0964">Secreted</keyword>
<dbReference type="InterPro" id="IPR001534">
    <property type="entry name" value="Transthyretin-like"/>
</dbReference>
<dbReference type="AlphaFoldDB" id="A0A8R1II88"/>
<evidence type="ECO:0000256" key="4">
    <source>
        <dbReference type="ARBA" id="ARBA00022729"/>
    </source>
</evidence>
<comment type="subcellular location">
    <subcellularLocation>
        <location evidence="1">Secreted</location>
    </subcellularLocation>
</comment>
<evidence type="ECO:0000313" key="7">
    <source>
        <dbReference type="Proteomes" id="UP000005237"/>
    </source>
</evidence>
<dbReference type="EnsemblMetazoa" id="CJA35191b.1">
    <property type="protein sequence ID" value="CJA35191b.1"/>
    <property type="gene ID" value="WBGene00211038"/>
</dbReference>
<feature type="signal peptide" evidence="5">
    <location>
        <begin position="1"/>
        <end position="36"/>
    </location>
</feature>
<reference evidence="6" key="2">
    <citation type="submission" date="2022-06" db="UniProtKB">
        <authorList>
            <consortium name="EnsemblMetazoa"/>
        </authorList>
    </citation>
    <scope>IDENTIFICATION</scope>
    <source>
        <strain evidence="6">DF5081</strain>
    </source>
</reference>
<dbReference type="Proteomes" id="UP000005237">
    <property type="component" value="Unassembled WGS sequence"/>
</dbReference>
<organism evidence="6 7">
    <name type="scientific">Caenorhabditis japonica</name>
    <dbReference type="NCBI Taxonomy" id="281687"/>
    <lineage>
        <taxon>Eukaryota</taxon>
        <taxon>Metazoa</taxon>
        <taxon>Ecdysozoa</taxon>
        <taxon>Nematoda</taxon>
        <taxon>Chromadorea</taxon>
        <taxon>Rhabditida</taxon>
        <taxon>Rhabditina</taxon>
        <taxon>Rhabditomorpha</taxon>
        <taxon>Rhabditoidea</taxon>
        <taxon>Rhabditidae</taxon>
        <taxon>Peloderinae</taxon>
        <taxon>Caenorhabditis</taxon>
    </lineage>
</organism>
<keyword evidence="4 5" id="KW-0732">Signal</keyword>
<accession>A0A8R1II88</accession>
<dbReference type="PANTHER" id="PTHR21700">
    <property type="entry name" value="TRANSTHYRETIN-LIKE FAMILY PROTEIN-RELATED"/>
    <property type="match status" value="1"/>
</dbReference>
<sequence>MSIINSTTGIRSFKMRAACFSFILFVLAFAALEVKASQENVTLQAIVMCYNGRWRNLPVKLYERGNPPVELASARTDQMGELYIDLEKDLSKPSFITIEHTCNHQKRRCTRLSEYDVPREKVDGIYDMVQINLQTITANDKTICQQRPF</sequence>
<evidence type="ECO:0000256" key="2">
    <source>
        <dbReference type="ARBA" id="ARBA00010112"/>
    </source>
</evidence>
<evidence type="ECO:0000256" key="1">
    <source>
        <dbReference type="ARBA" id="ARBA00004613"/>
    </source>
</evidence>
<feature type="chain" id="PRO_5035743247" evidence="5">
    <location>
        <begin position="37"/>
        <end position="149"/>
    </location>
</feature>
<dbReference type="Gene3D" id="2.60.40.3330">
    <property type="match status" value="1"/>
</dbReference>
<name>A0A8R1II88_CAEJA</name>
<evidence type="ECO:0000256" key="3">
    <source>
        <dbReference type="ARBA" id="ARBA00022525"/>
    </source>
</evidence>
<reference evidence="7" key="1">
    <citation type="submission" date="2010-08" db="EMBL/GenBank/DDBJ databases">
        <authorList>
            <consortium name="Caenorhabditis japonica Sequencing Consortium"/>
            <person name="Wilson R.K."/>
        </authorList>
    </citation>
    <scope>NUCLEOTIDE SEQUENCE [LARGE SCALE GENOMIC DNA]</scope>
    <source>
        <strain evidence="7">DF5081</strain>
    </source>
</reference>
<dbReference type="InterPro" id="IPR038479">
    <property type="entry name" value="Transthyretin-like_sf"/>
</dbReference>
<evidence type="ECO:0000256" key="5">
    <source>
        <dbReference type="SAM" id="SignalP"/>
    </source>
</evidence>
<dbReference type="PANTHER" id="PTHR21700:SF30">
    <property type="entry name" value="TRANSTHYRETIN-LIKE FAMILY PROTEIN"/>
    <property type="match status" value="1"/>
</dbReference>
<proteinExistence type="inferred from homology"/>
<dbReference type="GO" id="GO:0009986">
    <property type="term" value="C:cell surface"/>
    <property type="evidence" value="ECO:0007669"/>
    <property type="project" value="InterPro"/>
</dbReference>
<protein>
    <submittedName>
        <fullName evidence="6">Uncharacterized protein</fullName>
    </submittedName>
</protein>
<evidence type="ECO:0000313" key="6">
    <source>
        <dbReference type="EnsemblMetazoa" id="CJA35191b.1"/>
    </source>
</evidence>
<comment type="similarity">
    <text evidence="2">Belongs to the nematode transthyretin-like family.</text>
</comment>
<keyword evidence="7" id="KW-1185">Reference proteome</keyword>
<dbReference type="Pfam" id="PF01060">
    <property type="entry name" value="TTR-52"/>
    <property type="match status" value="1"/>
</dbReference>